<evidence type="ECO:0000313" key="2">
    <source>
        <dbReference type="EnsemblPlants" id="PGSC0003DMT400091267"/>
    </source>
</evidence>
<protein>
    <submittedName>
        <fullName evidence="2">Uncharacterized protein</fullName>
    </submittedName>
</protein>
<dbReference type="InParanoid" id="M1DM79"/>
<proteinExistence type="predicted"/>
<accession>M1DM79</accession>
<reference evidence="3" key="1">
    <citation type="journal article" date="2011" name="Nature">
        <title>Genome sequence and analysis of the tuber crop potato.</title>
        <authorList>
            <consortium name="The Potato Genome Sequencing Consortium"/>
        </authorList>
    </citation>
    <scope>NUCLEOTIDE SEQUENCE [LARGE SCALE GENOMIC DNA]</scope>
    <source>
        <strain evidence="3">cv. DM1-3 516 R44</strain>
    </source>
</reference>
<name>M1DM79_SOLTU</name>
<dbReference type="HOGENOM" id="CLU_169946_0_0_1"/>
<reference evidence="2" key="2">
    <citation type="submission" date="2015-06" db="UniProtKB">
        <authorList>
            <consortium name="EnsemblPlants"/>
        </authorList>
    </citation>
    <scope>IDENTIFICATION</scope>
    <source>
        <strain evidence="2">DM1-3 516 R44</strain>
    </source>
</reference>
<evidence type="ECO:0000313" key="3">
    <source>
        <dbReference type="Proteomes" id="UP000011115"/>
    </source>
</evidence>
<keyword evidence="3" id="KW-1185">Reference proteome</keyword>
<evidence type="ECO:0000256" key="1">
    <source>
        <dbReference type="SAM" id="MobiDB-lite"/>
    </source>
</evidence>
<dbReference type="PaxDb" id="4113-PGSC0003DMT400091267"/>
<dbReference type="AlphaFoldDB" id="M1DM79"/>
<organism evidence="2 3">
    <name type="scientific">Solanum tuberosum</name>
    <name type="common">Potato</name>
    <dbReference type="NCBI Taxonomy" id="4113"/>
    <lineage>
        <taxon>Eukaryota</taxon>
        <taxon>Viridiplantae</taxon>
        <taxon>Streptophyta</taxon>
        <taxon>Embryophyta</taxon>
        <taxon>Tracheophyta</taxon>
        <taxon>Spermatophyta</taxon>
        <taxon>Magnoliopsida</taxon>
        <taxon>eudicotyledons</taxon>
        <taxon>Gunneridae</taxon>
        <taxon>Pentapetalae</taxon>
        <taxon>asterids</taxon>
        <taxon>lamiids</taxon>
        <taxon>Solanales</taxon>
        <taxon>Solanaceae</taxon>
        <taxon>Solanoideae</taxon>
        <taxon>Solaneae</taxon>
        <taxon>Solanum</taxon>
    </lineage>
</organism>
<dbReference type="EnsemblPlants" id="PGSC0003DMT400091267">
    <property type="protein sequence ID" value="PGSC0003DMT400091267"/>
    <property type="gene ID" value="PGSC0003DMG400040838"/>
</dbReference>
<dbReference type="Proteomes" id="UP000011115">
    <property type="component" value="Unassembled WGS sequence"/>
</dbReference>
<dbReference type="Gramene" id="PGSC0003DMT400091267">
    <property type="protein sequence ID" value="PGSC0003DMT400091267"/>
    <property type="gene ID" value="PGSC0003DMG400040838"/>
</dbReference>
<feature type="compositionally biased region" description="Acidic residues" evidence="1">
    <location>
        <begin position="80"/>
        <end position="97"/>
    </location>
</feature>
<sequence length="97" mass="10764">MSSKAVFVEPHVITNKFLIREEVGKARGGAAKMTKCAVIDEETVAVRKKRDALKDMTVMLQKPLKKHSLFSQEANISGLEDTEPEATVEDTGEEIVY</sequence>
<feature type="region of interest" description="Disordered" evidence="1">
    <location>
        <begin position="76"/>
        <end position="97"/>
    </location>
</feature>